<keyword evidence="3 5" id="KW-1133">Transmembrane helix</keyword>
<dbReference type="NCBIfam" id="NF010196">
    <property type="entry name" value="PRK13673.1-3"/>
    <property type="match status" value="1"/>
</dbReference>
<keyword evidence="4 5" id="KW-0472">Membrane</keyword>
<accession>A0A4V2QAE3</accession>
<keyword evidence="1 5" id="KW-1003">Cell membrane</keyword>
<organism evidence="6 7">
    <name type="scientific">Thermolongibacillus altinsuensis</name>
    <dbReference type="NCBI Taxonomy" id="575256"/>
    <lineage>
        <taxon>Bacteria</taxon>
        <taxon>Bacillati</taxon>
        <taxon>Bacillota</taxon>
        <taxon>Bacilli</taxon>
        <taxon>Bacillales</taxon>
        <taxon>Anoxybacillaceae</taxon>
        <taxon>Thermolongibacillus</taxon>
    </lineage>
</organism>
<sequence length="117" mass="13428">MTHAHITAWAVAILLFMIAVFQERKQAKTKIIHMILRLFYLLIIGTGAWMLHSIASIPALYVVKTIVGIWVIFAMEMILVRKKKGKSTNVFWLQFTVAFVLVLYLGLKLPLGFYIFS</sequence>
<dbReference type="InterPro" id="IPR010899">
    <property type="entry name" value="UPF0344"/>
</dbReference>
<dbReference type="EMBL" id="SLUL01000004">
    <property type="protein sequence ID" value="TCL51067.1"/>
    <property type="molecule type" value="Genomic_DNA"/>
</dbReference>
<evidence type="ECO:0000256" key="1">
    <source>
        <dbReference type="ARBA" id="ARBA00022475"/>
    </source>
</evidence>
<dbReference type="AlphaFoldDB" id="A0A4V2QAE3"/>
<protein>
    <recommendedName>
        <fullName evidence="5">UPF0344 protein EDD69_104120</fullName>
    </recommendedName>
</protein>
<dbReference type="RefSeq" id="WP_132947828.1">
    <property type="nucleotide sequence ID" value="NZ_BSVG01000004.1"/>
</dbReference>
<dbReference type="Pfam" id="PF07457">
    <property type="entry name" value="DUF1516"/>
    <property type="match status" value="1"/>
</dbReference>
<feature type="transmembrane region" description="Helical" evidence="5">
    <location>
        <begin position="61"/>
        <end position="79"/>
    </location>
</feature>
<gene>
    <name evidence="6" type="ORF">EDD69_104120</name>
</gene>
<evidence type="ECO:0000256" key="2">
    <source>
        <dbReference type="ARBA" id="ARBA00022692"/>
    </source>
</evidence>
<evidence type="ECO:0000313" key="6">
    <source>
        <dbReference type="EMBL" id="TCL51067.1"/>
    </source>
</evidence>
<reference evidence="6 7" key="1">
    <citation type="submission" date="2019-03" db="EMBL/GenBank/DDBJ databases">
        <title>Genomic Encyclopedia of Type Strains, Phase IV (KMG-IV): sequencing the most valuable type-strain genomes for metagenomic binning, comparative biology and taxonomic classification.</title>
        <authorList>
            <person name="Goeker M."/>
        </authorList>
    </citation>
    <scope>NUCLEOTIDE SEQUENCE [LARGE SCALE GENOMIC DNA]</scope>
    <source>
        <strain evidence="6 7">DSM 24979</strain>
    </source>
</reference>
<feature type="transmembrane region" description="Helical" evidence="5">
    <location>
        <begin position="6"/>
        <end position="22"/>
    </location>
</feature>
<comment type="similarity">
    <text evidence="5">Belongs to the UPF0344 family.</text>
</comment>
<evidence type="ECO:0000256" key="5">
    <source>
        <dbReference type="HAMAP-Rule" id="MF_01536"/>
    </source>
</evidence>
<evidence type="ECO:0000256" key="3">
    <source>
        <dbReference type="ARBA" id="ARBA00022989"/>
    </source>
</evidence>
<dbReference type="GO" id="GO:0005886">
    <property type="term" value="C:plasma membrane"/>
    <property type="evidence" value="ECO:0007669"/>
    <property type="project" value="UniProtKB-SubCell"/>
</dbReference>
<proteinExistence type="inferred from homology"/>
<evidence type="ECO:0000313" key="7">
    <source>
        <dbReference type="Proteomes" id="UP000295658"/>
    </source>
</evidence>
<comment type="subcellular location">
    <subcellularLocation>
        <location evidence="5">Cell membrane</location>
        <topology evidence="5">Multi-pass membrane protein</topology>
    </subcellularLocation>
</comment>
<keyword evidence="7" id="KW-1185">Reference proteome</keyword>
<dbReference type="HAMAP" id="MF_01536">
    <property type="entry name" value="UPF0344"/>
    <property type="match status" value="1"/>
</dbReference>
<feature type="transmembrane region" description="Helical" evidence="5">
    <location>
        <begin position="34"/>
        <end position="55"/>
    </location>
</feature>
<feature type="transmembrane region" description="Helical" evidence="5">
    <location>
        <begin position="91"/>
        <end position="116"/>
    </location>
</feature>
<evidence type="ECO:0000256" key="4">
    <source>
        <dbReference type="ARBA" id="ARBA00023136"/>
    </source>
</evidence>
<dbReference type="OrthoDB" id="2365314at2"/>
<comment type="caution">
    <text evidence="6">The sequence shown here is derived from an EMBL/GenBank/DDBJ whole genome shotgun (WGS) entry which is preliminary data.</text>
</comment>
<dbReference type="Proteomes" id="UP000295658">
    <property type="component" value="Unassembled WGS sequence"/>
</dbReference>
<keyword evidence="2 5" id="KW-0812">Transmembrane</keyword>
<name>A0A4V2QAE3_9BACL</name>